<dbReference type="AlphaFoldDB" id="A0A816ZZL7"/>
<dbReference type="PROSITE" id="PS51363">
    <property type="entry name" value="W2"/>
    <property type="match status" value="1"/>
</dbReference>
<dbReference type="GO" id="GO:0016281">
    <property type="term" value="C:eukaryotic translation initiation factor 4F complex"/>
    <property type="evidence" value="ECO:0007669"/>
    <property type="project" value="TreeGrafter"/>
</dbReference>
<dbReference type="InterPro" id="IPR016024">
    <property type="entry name" value="ARM-type_fold"/>
</dbReference>
<feature type="compositionally biased region" description="Polar residues" evidence="6">
    <location>
        <begin position="526"/>
        <end position="535"/>
    </location>
</feature>
<dbReference type="EMBL" id="CAJNRG010017871">
    <property type="protein sequence ID" value="CAF2240812.1"/>
    <property type="molecule type" value="Genomic_DNA"/>
</dbReference>
<dbReference type="Pfam" id="PF02854">
    <property type="entry name" value="MIF4G"/>
    <property type="match status" value="1"/>
</dbReference>
<dbReference type="PANTHER" id="PTHR23253:SF78">
    <property type="entry name" value="EUKARYOTIC TRANSLATION INITIATION FACTOR 4G1, ISOFORM B-RELATED"/>
    <property type="match status" value="1"/>
</dbReference>
<dbReference type="SMART" id="SM00515">
    <property type="entry name" value="eIF5C"/>
    <property type="match status" value="1"/>
</dbReference>
<evidence type="ECO:0000256" key="6">
    <source>
        <dbReference type="SAM" id="MobiDB-lite"/>
    </source>
</evidence>
<comment type="similarity">
    <text evidence="1">Belongs to the eukaryotic initiation factor 4G family.</text>
</comment>
<sequence>MPSTGSKPIPAGPITKVCDQSSVDRSKSQSIRPLPVTTSFGGITSQQTITLTNNEKSTSPTQRLHYDRHELLRIRDSLGPFPIPKNLPDLDIVITQRDDNNEKSNHAGKQKQEFINPACDRKLSSINHPPLTSSPNDFNAVADSKHTTGNYRSSELDFDNRVQNQYTPVDQSKADTNDKLLRYIKTKLNNMTQKTFDITLHKLDVLEINCYEVLDGMVTLIYSKAVDEPGLSDLYAKLCKEFQKKQVTVRGDDGKLITYCFRQILFTKCHKEFESDYREEIEYEKRKAEIDSLTDDKKRKEEGEKLEDDLVKAKQRKLECIFFLGELFKLQMLTETIMYDCIKYLLSDESDEESIECLCCLLRTIGKELDDKALEKTENKTSLEKYYHELNIIVKEQKTSANICCMIQDLIDLRQFRSRFDLLRTNRIDRNYSALQFEFGIWPTTIDEIHVRERYQDQSLATMFGTPYSGGKQKPYNDERGIRDSDINQQSDRNNDERVENRFSVNSIRQRQSNDKRNQGPFAMSLASQRTSTKVSGIERKPEEDCSFGARTGKPPASPIQQLKGKVGSSQGVSTYSMQRQLSRENSHRDRENALQSLRKATTGSEVNTLANVAGTTSIRNYREDSRNISHEQSRNESDAQLSNTSSSVRVDKTYNHSTTIINQDLSNTTFDEEKTIARVHALIEKYTENYSNLTDRPVKEALEDLVAFSTRSFDQQAIIVREVFTNVLDAKPRARRVVGDLLDAAHNENIISEKAFLAGVKMIIEAAPDYTVDIPLIWQYIGEIIGAFIGARASNMTLLKPIFECVPDDKAKLFFQVIIRYATKFSSQSYIQSFWQSSGFSLNDLIKANLIDSTFSNEFDWLFDTPEIEQSTSQTKESHSPHPDMQLVKLFKSVNDQGTIVTDSEIITYIREHMGPSEKFYIRNIVLSYLEACLINRDPQKKIQEDIAKKRMTVLNAIIEHKLEAEIQAVYAIQNFVNKLEHPPKMAQLLFDIFYDEECVSESTFFEWRQNPDQSETEGHVVVEISTIDIFTWLQHTESELGAGEEEWEN</sequence>
<keyword evidence="3" id="KW-0597">Phosphoprotein</keyword>
<evidence type="ECO:0000259" key="7">
    <source>
        <dbReference type="PROSITE" id="PS51363"/>
    </source>
</evidence>
<proteinExistence type="inferred from homology"/>
<dbReference type="PANTHER" id="PTHR23253">
    <property type="entry name" value="EUKARYOTIC TRANSLATION INITIATION FACTOR 4 GAMMA"/>
    <property type="match status" value="1"/>
</dbReference>
<evidence type="ECO:0000313" key="9">
    <source>
        <dbReference type="EMBL" id="CAF2240812.1"/>
    </source>
</evidence>
<feature type="region of interest" description="Disordered" evidence="6">
    <location>
        <begin position="1"/>
        <end position="41"/>
    </location>
</feature>
<evidence type="ECO:0000256" key="1">
    <source>
        <dbReference type="ARBA" id="ARBA00005775"/>
    </source>
</evidence>
<dbReference type="PROSITE" id="PS51366">
    <property type="entry name" value="MI"/>
    <property type="match status" value="1"/>
</dbReference>
<protein>
    <submittedName>
        <fullName evidence="9">Uncharacterized protein</fullName>
    </submittedName>
</protein>
<feature type="domain" description="W2" evidence="7">
    <location>
        <begin position="872"/>
        <end position="1045"/>
    </location>
</feature>
<feature type="compositionally biased region" description="Polar residues" evidence="6">
    <location>
        <begin position="639"/>
        <end position="649"/>
    </location>
</feature>
<evidence type="ECO:0000256" key="2">
    <source>
        <dbReference type="ARBA" id="ARBA00022540"/>
    </source>
</evidence>
<dbReference type="InterPro" id="IPR003890">
    <property type="entry name" value="MIF4G-like_typ-3"/>
</dbReference>
<dbReference type="SMART" id="SM00543">
    <property type="entry name" value="MIF4G"/>
    <property type="match status" value="1"/>
</dbReference>
<reference evidence="9" key="1">
    <citation type="submission" date="2021-02" db="EMBL/GenBank/DDBJ databases">
        <authorList>
            <person name="Nowell W R."/>
        </authorList>
    </citation>
    <scope>NUCLEOTIDE SEQUENCE</scope>
</reference>
<feature type="compositionally biased region" description="Basic and acidic residues" evidence="6">
    <location>
        <begin position="582"/>
        <end position="593"/>
    </location>
</feature>
<comment type="caution">
    <text evidence="9">The sequence shown here is derived from an EMBL/GenBank/DDBJ whole genome shotgun (WGS) entry which is preliminary data.</text>
</comment>
<dbReference type="Pfam" id="PF02020">
    <property type="entry name" value="W2"/>
    <property type="match status" value="1"/>
</dbReference>
<keyword evidence="2" id="KW-0396">Initiation factor</keyword>
<evidence type="ECO:0000256" key="3">
    <source>
        <dbReference type="ARBA" id="ARBA00022553"/>
    </source>
</evidence>
<feature type="compositionally biased region" description="Basic and acidic residues" evidence="6">
    <location>
        <begin position="475"/>
        <end position="486"/>
    </location>
</feature>
<evidence type="ECO:0000256" key="5">
    <source>
        <dbReference type="ARBA" id="ARBA00022917"/>
    </source>
</evidence>
<gene>
    <name evidence="9" type="ORF">XDN619_LOCUS34789</name>
</gene>
<dbReference type="Pfam" id="PF02847">
    <property type="entry name" value="MA3"/>
    <property type="match status" value="1"/>
</dbReference>
<dbReference type="InterPro" id="IPR003307">
    <property type="entry name" value="W2_domain"/>
</dbReference>
<feature type="compositionally biased region" description="Polar residues" evidence="6">
    <location>
        <begin position="28"/>
        <end position="41"/>
    </location>
</feature>
<evidence type="ECO:0000256" key="4">
    <source>
        <dbReference type="ARBA" id="ARBA00022845"/>
    </source>
</evidence>
<dbReference type="GO" id="GO:0006417">
    <property type="term" value="P:regulation of translation"/>
    <property type="evidence" value="ECO:0007669"/>
    <property type="project" value="UniProtKB-KW"/>
</dbReference>
<feature type="compositionally biased region" description="Polar residues" evidence="6">
    <location>
        <begin position="594"/>
        <end position="620"/>
    </location>
</feature>
<dbReference type="SUPFAM" id="SSF48371">
    <property type="entry name" value="ARM repeat"/>
    <property type="match status" value="3"/>
</dbReference>
<dbReference type="Proteomes" id="UP000663887">
    <property type="component" value="Unassembled WGS sequence"/>
</dbReference>
<feature type="compositionally biased region" description="Basic and acidic residues" evidence="6">
    <location>
        <begin position="621"/>
        <end position="638"/>
    </location>
</feature>
<feature type="region of interest" description="Disordered" evidence="6">
    <location>
        <begin position="462"/>
        <end position="651"/>
    </location>
</feature>
<dbReference type="InterPro" id="IPR003891">
    <property type="entry name" value="Initiation_fac_eIF4g_MI"/>
</dbReference>
<feature type="domain" description="MI" evidence="8">
    <location>
        <begin position="679"/>
        <end position="805"/>
    </location>
</feature>
<keyword evidence="4" id="KW-0810">Translation regulation</keyword>
<organism evidence="9 10">
    <name type="scientific">Rotaria magnacalcarata</name>
    <dbReference type="NCBI Taxonomy" id="392030"/>
    <lineage>
        <taxon>Eukaryota</taxon>
        <taxon>Metazoa</taxon>
        <taxon>Spiralia</taxon>
        <taxon>Gnathifera</taxon>
        <taxon>Rotifera</taxon>
        <taxon>Eurotatoria</taxon>
        <taxon>Bdelloidea</taxon>
        <taxon>Philodinida</taxon>
        <taxon>Philodinidae</taxon>
        <taxon>Rotaria</taxon>
    </lineage>
</organism>
<evidence type="ECO:0000259" key="8">
    <source>
        <dbReference type="PROSITE" id="PS51366"/>
    </source>
</evidence>
<name>A0A816ZZL7_9BILA</name>
<accession>A0A816ZZL7</accession>
<dbReference type="GO" id="GO:0003743">
    <property type="term" value="F:translation initiation factor activity"/>
    <property type="evidence" value="ECO:0007669"/>
    <property type="project" value="UniProtKB-KW"/>
</dbReference>
<feature type="compositionally biased region" description="Polar residues" evidence="6">
    <location>
        <begin position="568"/>
        <end position="581"/>
    </location>
</feature>
<dbReference type="Gene3D" id="1.25.40.180">
    <property type="match status" value="3"/>
</dbReference>
<keyword evidence="5" id="KW-0648">Protein biosynthesis</keyword>
<dbReference type="GO" id="GO:0003729">
    <property type="term" value="F:mRNA binding"/>
    <property type="evidence" value="ECO:0007669"/>
    <property type="project" value="TreeGrafter"/>
</dbReference>
<evidence type="ECO:0000313" key="10">
    <source>
        <dbReference type="Proteomes" id="UP000663887"/>
    </source>
</evidence>